<proteinExistence type="predicted"/>
<keyword evidence="1" id="KW-0732">Signal</keyword>
<organism evidence="2 3">
    <name type="scientific">Candidatus Methylobacter titanis</name>
    <dbReference type="NCBI Taxonomy" id="3053457"/>
    <lineage>
        <taxon>Bacteria</taxon>
        <taxon>Pseudomonadati</taxon>
        <taxon>Pseudomonadota</taxon>
        <taxon>Gammaproteobacteria</taxon>
        <taxon>Methylococcales</taxon>
        <taxon>Methylococcaceae</taxon>
        <taxon>Methylobacter</taxon>
    </lineage>
</organism>
<protein>
    <recommendedName>
        <fullName evidence="4">Copper-binding protein</fullName>
    </recommendedName>
</protein>
<keyword evidence="3" id="KW-1185">Reference proteome</keyword>
<evidence type="ECO:0000256" key="1">
    <source>
        <dbReference type="SAM" id="SignalP"/>
    </source>
</evidence>
<feature type="signal peptide" evidence="1">
    <location>
        <begin position="1"/>
        <end position="21"/>
    </location>
</feature>
<feature type="chain" id="PRO_5041386642" description="Copper-binding protein" evidence="1">
    <location>
        <begin position="22"/>
        <end position="137"/>
    </location>
</feature>
<dbReference type="Proteomes" id="UP001160519">
    <property type="component" value="Unassembled WGS sequence"/>
</dbReference>
<dbReference type="EMBL" id="JAQSDF010000001">
    <property type="protein sequence ID" value="MDI1229582.1"/>
    <property type="molecule type" value="Genomic_DNA"/>
</dbReference>
<gene>
    <name evidence="2" type="ORF">PSU93_00335</name>
</gene>
<evidence type="ECO:0008006" key="4">
    <source>
        <dbReference type="Google" id="ProtNLM"/>
    </source>
</evidence>
<dbReference type="AlphaFoldDB" id="A0AA43TK30"/>
<name>A0AA43TK30_9GAMM</name>
<accession>A0AA43TK30</accession>
<sequence>MKTPRLLAIFFIAACFSTVNASEHHSGHGGGGGGGGGEQSCVKPQLTKFTPAHLASVAPGSAFSFLAFNVSKPEQIQVTVKTIPVEVTTENKDTFFLVKGKLPTDLVNTTVRINIKVNSKISRCDVENGWLVKITEK</sequence>
<reference evidence="2" key="1">
    <citation type="submission" date="2023-01" db="EMBL/GenBank/DDBJ databases">
        <title>Biogeochemical cycle of methane in antarctic sediments.</title>
        <authorList>
            <person name="Roldan D.M."/>
            <person name="Menes R.J."/>
        </authorList>
    </citation>
    <scope>NUCLEOTIDE SEQUENCE [LARGE SCALE GENOMIC DNA]</scope>
    <source>
        <strain evidence="2">K-2018 MAG008</strain>
    </source>
</reference>
<comment type="caution">
    <text evidence="2">The sequence shown here is derived from an EMBL/GenBank/DDBJ whole genome shotgun (WGS) entry which is preliminary data.</text>
</comment>
<evidence type="ECO:0000313" key="2">
    <source>
        <dbReference type="EMBL" id="MDI1229582.1"/>
    </source>
</evidence>
<evidence type="ECO:0000313" key="3">
    <source>
        <dbReference type="Proteomes" id="UP001160519"/>
    </source>
</evidence>